<evidence type="ECO:0000256" key="2">
    <source>
        <dbReference type="SAM" id="Phobius"/>
    </source>
</evidence>
<evidence type="ECO:0000256" key="1">
    <source>
        <dbReference type="SAM" id="MobiDB-lite"/>
    </source>
</evidence>
<gene>
    <name evidence="3" type="ORF">SAMN06265337_0149</name>
</gene>
<keyword evidence="2" id="KW-1133">Transmembrane helix</keyword>
<feature type="region of interest" description="Disordered" evidence="1">
    <location>
        <begin position="71"/>
        <end position="93"/>
    </location>
</feature>
<organism evidence="3 4">
    <name type="scientific">Hymenobacter gelipurpurascens</name>
    <dbReference type="NCBI Taxonomy" id="89968"/>
    <lineage>
        <taxon>Bacteria</taxon>
        <taxon>Pseudomonadati</taxon>
        <taxon>Bacteroidota</taxon>
        <taxon>Cytophagia</taxon>
        <taxon>Cytophagales</taxon>
        <taxon>Hymenobacteraceae</taxon>
        <taxon>Hymenobacter</taxon>
    </lineage>
</organism>
<dbReference type="AlphaFoldDB" id="A0A212T222"/>
<reference evidence="4" key="1">
    <citation type="submission" date="2017-06" db="EMBL/GenBank/DDBJ databases">
        <authorList>
            <person name="Varghese N."/>
            <person name="Submissions S."/>
        </authorList>
    </citation>
    <scope>NUCLEOTIDE SEQUENCE [LARGE SCALE GENOMIC DNA]</scope>
    <source>
        <strain evidence="4">DSM 11116</strain>
    </source>
</reference>
<feature type="transmembrane region" description="Helical" evidence="2">
    <location>
        <begin position="31"/>
        <end position="54"/>
    </location>
</feature>
<feature type="transmembrane region" description="Helical" evidence="2">
    <location>
        <begin position="5"/>
        <end position="25"/>
    </location>
</feature>
<dbReference type="EMBL" id="FYEW01000001">
    <property type="protein sequence ID" value="SNC59900.1"/>
    <property type="molecule type" value="Genomic_DNA"/>
</dbReference>
<evidence type="ECO:0000313" key="4">
    <source>
        <dbReference type="Proteomes" id="UP000198131"/>
    </source>
</evidence>
<dbReference type="RefSeq" id="WP_088841517.1">
    <property type="nucleotide sequence ID" value="NZ_FYEW01000001.1"/>
</dbReference>
<sequence length="93" mass="10365">MNVPIIAGGVVAWFLPLVFTVYTAHMYGRSWWKWLLVAMVLPYISVAIIMAVVWKESQQREQAEEAKIAAERAARYTSRPEPAGSGEAPNASE</sequence>
<keyword evidence="2" id="KW-0812">Transmembrane</keyword>
<name>A0A212T222_9BACT</name>
<evidence type="ECO:0008006" key="5">
    <source>
        <dbReference type="Google" id="ProtNLM"/>
    </source>
</evidence>
<evidence type="ECO:0000313" key="3">
    <source>
        <dbReference type="EMBL" id="SNC59900.1"/>
    </source>
</evidence>
<dbReference type="OrthoDB" id="887114at2"/>
<keyword evidence="2" id="KW-0472">Membrane</keyword>
<protein>
    <recommendedName>
        <fullName evidence="5">Phospholipase_D-nuclease N-terminal</fullName>
    </recommendedName>
</protein>
<keyword evidence="4" id="KW-1185">Reference proteome</keyword>
<accession>A0A212T222</accession>
<dbReference type="Proteomes" id="UP000198131">
    <property type="component" value="Unassembled WGS sequence"/>
</dbReference>
<proteinExistence type="predicted"/>